<organism evidence="4 5">
    <name type="scientific">Mortierella polycephala</name>
    <dbReference type="NCBI Taxonomy" id="41804"/>
    <lineage>
        <taxon>Eukaryota</taxon>
        <taxon>Fungi</taxon>
        <taxon>Fungi incertae sedis</taxon>
        <taxon>Mucoromycota</taxon>
        <taxon>Mortierellomycotina</taxon>
        <taxon>Mortierellomycetes</taxon>
        <taxon>Mortierellales</taxon>
        <taxon>Mortierellaceae</taxon>
        <taxon>Mortierella</taxon>
    </lineage>
</organism>
<dbReference type="Proteomes" id="UP000726737">
    <property type="component" value="Unassembled WGS sequence"/>
</dbReference>
<comment type="caution">
    <text evidence="4">The sequence shown here is derived from an EMBL/GenBank/DDBJ whole genome shotgun (WGS) entry which is preliminary data.</text>
</comment>
<dbReference type="InterPro" id="IPR051176">
    <property type="entry name" value="Cent_Immune-Sig_Mod"/>
</dbReference>
<feature type="region of interest" description="Disordered" evidence="2">
    <location>
        <begin position="145"/>
        <end position="168"/>
    </location>
</feature>
<dbReference type="AlphaFoldDB" id="A0A9P6Q3X4"/>
<dbReference type="SMART" id="SM00240">
    <property type="entry name" value="FHA"/>
    <property type="match status" value="1"/>
</dbReference>
<dbReference type="Gene3D" id="2.60.200.20">
    <property type="match status" value="1"/>
</dbReference>
<dbReference type="OrthoDB" id="687730at2759"/>
<reference evidence="4" key="1">
    <citation type="journal article" date="2020" name="Fungal Divers.">
        <title>Resolving the Mortierellaceae phylogeny through synthesis of multi-gene phylogenetics and phylogenomics.</title>
        <authorList>
            <person name="Vandepol N."/>
            <person name="Liber J."/>
            <person name="Desiro A."/>
            <person name="Na H."/>
            <person name="Kennedy M."/>
            <person name="Barry K."/>
            <person name="Grigoriev I.V."/>
            <person name="Miller A.N."/>
            <person name="O'Donnell K."/>
            <person name="Stajich J.E."/>
            <person name="Bonito G."/>
        </authorList>
    </citation>
    <scope>NUCLEOTIDE SEQUENCE</scope>
    <source>
        <strain evidence="4">KOD948</strain>
    </source>
</reference>
<feature type="domain" description="FHA" evidence="3">
    <location>
        <begin position="39"/>
        <end position="95"/>
    </location>
</feature>
<protein>
    <recommendedName>
        <fullName evidence="3">FHA domain-containing protein</fullName>
    </recommendedName>
</protein>
<evidence type="ECO:0000259" key="3">
    <source>
        <dbReference type="PROSITE" id="PS50006"/>
    </source>
</evidence>
<dbReference type="GO" id="GO:0005737">
    <property type="term" value="C:cytoplasm"/>
    <property type="evidence" value="ECO:0007669"/>
    <property type="project" value="TreeGrafter"/>
</dbReference>
<evidence type="ECO:0000313" key="4">
    <source>
        <dbReference type="EMBL" id="KAG0257962.1"/>
    </source>
</evidence>
<feature type="region of interest" description="Disordered" evidence="2">
    <location>
        <begin position="229"/>
        <end position="252"/>
    </location>
</feature>
<proteinExistence type="predicted"/>
<evidence type="ECO:0000313" key="5">
    <source>
        <dbReference type="Proteomes" id="UP000726737"/>
    </source>
</evidence>
<evidence type="ECO:0000256" key="2">
    <source>
        <dbReference type="SAM" id="MobiDB-lite"/>
    </source>
</evidence>
<gene>
    <name evidence="4" type="ORF">BG011_003629</name>
</gene>
<feature type="coiled-coil region" evidence="1">
    <location>
        <begin position="285"/>
        <end position="312"/>
    </location>
</feature>
<dbReference type="Pfam" id="PF00498">
    <property type="entry name" value="FHA"/>
    <property type="match status" value="1"/>
</dbReference>
<dbReference type="SUPFAM" id="SSF49879">
    <property type="entry name" value="SMAD/FHA domain"/>
    <property type="match status" value="1"/>
</dbReference>
<dbReference type="InterPro" id="IPR000253">
    <property type="entry name" value="FHA_dom"/>
</dbReference>
<feature type="region of interest" description="Disordered" evidence="2">
    <location>
        <begin position="465"/>
        <end position="508"/>
    </location>
</feature>
<dbReference type="PANTHER" id="PTHR15715:SF37">
    <property type="entry name" value="LD47843P"/>
    <property type="match status" value="1"/>
</dbReference>
<accession>A0A9P6Q3X4</accession>
<keyword evidence="1" id="KW-0175">Coiled coil</keyword>
<dbReference type="PROSITE" id="PS50006">
    <property type="entry name" value="FHA_DOMAIN"/>
    <property type="match status" value="1"/>
</dbReference>
<evidence type="ECO:0000256" key="1">
    <source>
        <dbReference type="SAM" id="Coils"/>
    </source>
</evidence>
<feature type="compositionally biased region" description="Polar residues" evidence="2">
    <location>
        <begin position="229"/>
        <end position="240"/>
    </location>
</feature>
<feature type="compositionally biased region" description="Low complexity" evidence="2">
    <location>
        <begin position="465"/>
        <end position="501"/>
    </location>
</feature>
<dbReference type="InterPro" id="IPR008984">
    <property type="entry name" value="SMAD_FHA_dom_sf"/>
</dbReference>
<sequence length="562" mass="62283">MSAINGRHQPTSNNPILVLEPVNGTFALKSLELTEQSKVKIGRQTGVTTAPHPSNGYFDSKVLSRVHAEVWSESGKVYIRDLKSSNGTFLNGKRLCQENTESEPFELNQNDNLEFGIDILDENGASVLHEKVSCRIYISRMTYPTPGSSPQDSHAKLKPTSPVDSGVNSVKTNSVTSHGGQSDNMDLILMRLQNELTRSQETHADLGFLRQGLGDLEKALVTNSHNNDTAKKQATSQANGQHFPVNGQHPQDVNGTINYQKLLEDKDQKHAVEVSRLKGNLSGVQKALESQMKSLKVENETLHRNLELSQDALSTASLKMDRVMASINDMIEQHGLELESSEKTHKAALESLESTHREAIDRLVHDADAEQTVLVDRHKSELERSMTELKALQKEETRVLETELVQIKDDIKALRQSQDEHSQIVKEITTEKERVIQEWDETKAQLARALQQIKDLESKSSNGVLSTLSKKSSIETTTSASTSSSSSTSISSSSSVSSSSAAMPATETSKDAKLAHSIYQSESSDHPLESSWSQFVFPMGERNQPFMNQASVWVESTWFYNK</sequence>
<name>A0A9P6Q3X4_9FUNG</name>
<dbReference type="PANTHER" id="PTHR15715">
    <property type="entry name" value="CENTROSOMAL PROTEIN OF 170 KDA"/>
    <property type="match status" value="1"/>
</dbReference>
<dbReference type="EMBL" id="JAAAJA010000239">
    <property type="protein sequence ID" value="KAG0257962.1"/>
    <property type="molecule type" value="Genomic_DNA"/>
</dbReference>
<keyword evidence="5" id="KW-1185">Reference proteome</keyword>